<sequence length="322" mass="37828">MSARNSNIDVLKILMAFLVIALHIFPVVKLEGIRGILSYEIANGITRIAVPTFFIISGYFLRNKLDDTIYLAKYAKRILFLYLVWQLLYLPDLIRFYRLGRFPLSDAVLKLVFGYWHLWYLFATVLAVGLLYVTRNWSLRTKGLLIVGLLFFGYGFQILVQSEVLKPYKIWTDIYQYMGTTRNFLFFAFPCMLIGVLYEQWKTTAARLNGLFFPLCIGLLAETYFYYSIHVKALDFLLLLIPFCMVLFSIVNESKAMTTLQFNTTLSLGVYLCHPYCIRLVYEFLPQKTFEYIVLKYVLISLLALVSWWLIEKINRKFPWFL</sequence>
<feature type="transmembrane region" description="Helical" evidence="7">
    <location>
        <begin position="180"/>
        <end position="198"/>
    </location>
</feature>
<dbReference type="GO" id="GO:0016413">
    <property type="term" value="F:O-acetyltransferase activity"/>
    <property type="evidence" value="ECO:0007669"/>
    <property type="project" value="TreeGrafter"/>
</dbReference>
<evidence type="ECO:0000313" key="9">
    <source>
        <dbReference type="EMBL" id="TGD56700.1"/>
    </source>
</evidence>
<evidence type="ECO:0000256" key="7">
    <source>
        <dbReference type="SAM" id="Phobius"/>
    </source>
</evidence>
<dbReference type="PANTHER" id="PTHR40074:SF2">
    <property type="entry name" value="O-ACETYLTRANSFERASE WECH"/>
    <property type="match status" value="1"/>
</dbReference>
<feature type="transmembrane region" description="Helical" evidence="7">
    <location>
        <begin position="294"/>
        <end position="311"/>
    </location>
</feature>
<feature type="transmembrane region" description="Helical" evidence="7">
    <location>
        <begin position="114"/>
        <end position="132"/>
    </location>
</feature>
<dbReference type="EMBL" id="SRLH01000009">
    <property type="protein sequence ID" value="TGD56700.1"/>
    <property type="molecule type" value="Genomic_DNA"/>
</dbReference>
<keyword evidence="5 7" id="KW-1133">Transmembrane helix</keyword>
<keyword evidence="6 7" id="KW-0472">Membrane</keyword>
<dbReference type="RefSeq" id="WP_135527473.1">
    <property type="nucleotide sequence ID" value="NZ_SRLH01000009.1"/>
</dbReference>
<accession>A0A4Z0L397</accession>
<comment type="similarity">
    <text evidence="2">Belongs to the acyltransferase 3 family.</text>
</comment>
<feature type="transmembrane region" description="Helical" evidence="7">
    <location>
        <begin position="233"/>
        <end position="251"/>
    </location>
</feature>
<evidence type="ECO:0000256" key="3">
    <source>
        <dbReference type="ARBA" id="ARBA00022475"/>
    </source>
</evidence>
<proteinExistence type="inferred from homology"/>
<feature type="transmembrane region" description="Helical" evidence="7">
    <location>
        <begin position="45"/>
        <end position="62"/>
    </location>
</feature>
<evidence type="ECO:0000256" key="4">
    <source>
        <dbReference type="ARBA" id="ARBA00022692"/>
    </source>
</evidence>
<reference evidence="9 10" key="1">
    <citation type="submission" date="2019-04" db="EMBL/GenBank/DDBJ databases">
        <title>Flavobacterium sp. strain DS2-A Genome sequencing and assembly.</title>
        <authorList>
            <person name="Kim I."/>
        </authorList>
    </citation>
    <scope>NUCLEOTIDE SEQUENCE [LARGE SCALE GENOMIC DNA]</scope>
    <source>
        <strain evidence="9 10">DS2-A</strain>
    </source>
</reference>
<evidence type="ECO:0000256" key="5">
    <source>
        <dbReference type="ARBA" id="ARBA00022989"/>
    </source>
</evidence>
<evidence type="ECO:0000256" key="2">
    <source>
        <dbReference type="ARBA" id="ARBA00007400"/>
    </source>
</evidence>
<dbReference type="AlphaFoldDB" id="A0A4Z0L397"/>
<comment type="subcellular location">
    <subcellularLocation>
        <location evidence="1">Cell membrane</location>
        <topology evidence="1">Multi-pass membrane protein</topology>
    </subcellularLocation>
</comment>
<name>A0A4Z0L397_9FLAO</name>
<keyword evidence="3" id="KW-1003">Cell membrane</keyword>
<evidence type="ECO:0000256" key="6">
    <source>
        <dbReference type="ARBA" id="ARBA00023136"/>
    </source>
</evidence>
<evidence type="ECO:0000256" key="1">
    <source>
        <dbReference type="ARBA" id="ARBA00004651"/>
    </source>
</evidence>
<dbReference type="OrthoDB" id="265992at2"/>
<dbReference type="GO" id="GO:0005886">
    <property type="term" value="C:plasma membrane"/>
    <property type="evidence" value="ECO:0007669"/>
    <property type="project" value="UniProtKB-SubCell"/>
</dbReference>
<dbReference type="PANTHER" id="PTHR40074">
    <property type="entry name" value="O-ACETYLTRANSFERASE WECH"/>
    <property type="match status" value="1"/>
</dbReference>
<gene>
    <name evidence="9" type="ORF">E4635_14760</name>
</gene>
<feature type="transmembrane region" description="Helical" evidence="7">
    <location>
        <begin position="7"/>
        <end position="25"/>
    </location>
</feature>
<organism evidence="9 10">
    <name type="scientific">Flavobacterium humi</name>
    <dbReference type="NCBI Taxonomy" id="2562683"/>
    <lineage>
        <taxon>Bacteria</taxon>
        <taxon>Pseudomonadati</taxon>
        <taxon>Bacteroidota</taxon>
        <taxon>Flavobacteriia</taxon>
        <taxon>Flavobacteriales</taxon>
        <taxon>Flavobacteriaceae</taxon>
        <taxon>Flavobacterium</taxon>
    </lineage>
</organism>
<dbReference type="InterPro" id="IPR002656">
    <property type="entry name" value="Acyl_transf_3_dom"/>
</dbReference>
<dbReference type="GO" id="GO:0009246">
    <property type="term" value="P:enterobacterial common antigen biosynthetic process"/>
    <property type="evidence" value="ECO:0007669"/>
    <property type="project" value="TreeGrafter"/>
</dbReference>
<feature type="transmembrane region" description="Helical" evidence="7">
    <location>
        <begin position="144"/>
        <end position="160"/>
    </location>
</feature>
<feature type="domain" description="Acyltransferase 3" evidence="8">
    <location>
        <begin position="6"/>
        <end position="311"/>
    </location>
</feature>
<dbReference type="Proteomes" id="UP000297407">
    <property type="component" value="Unassembled WGS sequence"/>
</dbReference>
<dbReference type="Pfam" id="PF01757">
    <property type="entry name" value="Acyl_transf_3"/>
    <property type="match status" value="1"/>
</dbReference>
<evidence type="ECO:0000259" key="8">
    <source>
        <dbReference type="Pfam" id="PF01757"/>
    </source>
</evidence>
<feature type="transmembrane region" description="Helical" evidence="7">
    <location>
        <begin position="210"/>
        <end position="227"/>
    </location>
</feature>
<evidence type="ECO:0000313" key="10">
    <source>
        <dbReference type="Proteomes" id="UP000297407"/>
    </source>
</evidence>
<protein>
    <recommendedName>
        <fullName evidence="8">Acyltransferase 3 domain-containing protein</fullName>
    </recommendedName>
</protein>
<keyword evidence="10" id="KW-1185">Reference proteome</keyword>
<comment type="caution">
    <text evidence="9">The sequence shown here is derived from an EMBL/GenBank/DDBJ whole genome shotgun (WGS) entry which is preliminary data.</text>
</comment>
<feature type="transmembrane region" description="Helical" evidence="7">
    <location>
        <begin position="74"/>
        <end position="94"/>
    </location>
</feature>
<keyword evidence="4 7" id="KW-0812">Transmembrane</keyword>
<feature type="transmembrane region" description="Helical" evidence="7">
    <location>
        <begin position="263"/>
        <end position="282"/>
    </location>
</feature>